<sequence>MGKVTVLVSDKETLFREGVCALLKNCGDMEIVGEATNGKETIEMVRERTPDVVLMNIAMPITGGAEVDLARATDADAIIEALQATEAPCLMIHDNDDLMGWAKIIIGEGMMNDETVADYGANPYMDKWFKLYTTRVDGEPVEPVHAWFWVYINGGPVRLSLRDCQALRWHRFWPTETPASGPAVGLVSFSNLSPTDATVTAG</sequence>
<dbReference type="InterPro" id="IPR011006">
    <property type="entry name" value="CheY-like_superfamily"/>
</dbReference>
<accession>A0A0F9HB54</accession>
<comment type="caution">
    <text evidence="2">The sequence shown here is derived from an EMBL/GenBank/DDBJ whole genome shotgun (WGS) entry which is preliminary data.</text>
</comment>
<dbReference type="GO" id="GO:0000160">
    <property type="term" value="P:phosphorelay signal transduction system"/>
    <property type="evidence" value="ECO:0007669"/>
    <property type="project" value="InterPro"/>
</dbReference>
<dbReference type="AlphaFoldDB" id="A0A0F9HB54"/>
<proteinExistence type="predicted"/>
<dbReference type="EMBL" id="LAZR01017465">
    <property type="protein sequence ID" value="KKM00297.1"/>
    <property type="molecule type" value="Genomic_DNA"/>
</dbReference>
<protein>
    <recommendedName>
        <fullName evidence="1">Response regulatory domain-containing protein</fullName>
    </recommendedName>
</protein>
<dbReference type="InterPro" id="IPR058245">
    <property type="entry name" value="NreC/VraR/RcsB-like_REC"/>
</dbReference>
<evidence type="ECO:0000313" key="2">
    <source>
        <dbReference type="EMBL" id="KKM00297.1"/>
    </source>
</evidence>
<dbReference type="Gene3D" id="3.40.50.2300">
    <property type="match status" value="1"/>
</dbReference>
<organism evidence="2">
    <name type="scientific">marine sediment metagenome</name>
    <dbReference type="NCBI Taxonomy" id="412755"/>
    <lineage>
        <taxon>unclassified sequences</taxon>
        <taxon>metagenomes</taxon>
        <taxon>ecological metagenomes</taxon>
    </lineage>
</organism>
<dbReference type="InterPro" id="IPR001789">
    <property type="entry name" value="Sig_transdc_resp-reg_receiver"/>
</dbReference>
<dbReference type="InterPro" id="IPR052048">
    <property type="entry name" value="ST_Response_Regulator"/>
</dbReference>
<dbReference type="SUPFAM" id="SSF52172">
    <property type="entry name" value="CheY-like"/>
    <property type="match status" value="1"/>
</dbReference>
<dbReference type="PANTHER" id="PTHR43228:SF1">
    <property type="entry name" value="TWO-COMPONENT RESPONSE REGULATOR ARR22"/>
    <property type="match status" value="1"/>
</dbReference>
<reference evidence="2" key="1">
    <citation type="journal article" date="2015" name="Nature">
        <title>Complex archaea that bridge the gap between prokaryotes and eukaryotes.</title>
        <authorList>
            <person name="Spang A."/>
            <person name="Saw J.H."/>
            <person name="Jorgensen S.L."/>
            <person name="Zaremba-Niedzwiedzka K."/>
            <person name="Martijn J."/>
            <person name="Lind A.E."/>
            <person name="van Eijk R."/>
            <person name="Schleper C."/>
            <person name="Guy L."/>
            <person name="Ettema T.J."/>
        </authorList>
    </citation>
    <scope>NUCLEOTIDE SEQUENCE</scope>
</reference>
<name>A0A0F9HB54_9ZZZZ</name>
<dbReference type="CDD" id="cd17535">
    <property type="entry name" value="REC_NarL-like"/>
    <property type="match status" value="1"/>
</dbReference>
<dbReference type="Pfam" id="PF00072">
    <property type="entry name" value="Response_reg"/>
    <property type="match status" value="1"/>
</dbReference>
<gene>
    <name evidence="2" type="ORF">LCGC14_1805820</name>
</gene>
<evidence type="ECO:0000259" key="1">
    <source>
        <dbReference type="PROSITE" id="PS50110"/>
    </source>
</evidence>
<dbReference type="PANTHER" id="PTHR43228">
    <property type="entry name" value="TWO-COMPONENT RESPONSE REGULATOR"/>
    <property type="match status" value="1"/>
</dbReference>
<feature type="domain" description="Response regulatory" evidence="1">
    <location>
        <begin position="5"/>
        <end position="137"/>
    </location>
</feature>
<dbReference type="PROSITE" id="PS50110">
    <property type="entry name" value="RESPONSE_REGULATORY"/>
    <property type="match status" value="1"/>
</dbReference>